<gene>
    <name evidence="1" type="ORF">G9C53_004985</name>
</gene>
<reference evidence="1" key="2">
    <citation type="submission" date="2018-07" db="EMBL/GenBank/DDBJ databases">
        <authorList>
            <consortium name="NCBI Pathogen Detection Project"/>
        </authorList>
    </citation>
    <scope>NUCLEOTIDE SEQUENCE</scope>
    <source>
        <strain evidence="1">N26921</strain>
    </source>
</reference>
<dbReference type="SUPFAM" id="SSF143880">
    <property type="entry name" value="NE0471 N-terminal domain-like"/>
    <property type="match status" value="1"/>
</dbReference>
<dbReference type="AlphaFoldDB" id="A0A740TTF0"/>
<evidence type="ECO:0000313" key="1">
    <source>
        <dbReference type="EMBL" id="HAF0292580.1"/>
    </source>
</evidence>
<comment type="caution">
    <text evidence="1">The sequence shown here is derived from an EMBL/GenBank/DDBJ whole genome shotgun (WGS) entry which is preliminary data.</text>
</comment>
<dbReference type="InterPro" id="IPR036782">
    <property type="entry name" value="NE0471-like_N"/>
</dbReference>
<organism evidence="1">
    <name type="scientific">Salmonella enterica subsp. enterica serovar Typhimurium var. 5-</name>
    <dbReference type="NCBI Taxonomy" id="1620419"/>
    <lineage>
        <taxon>Bacteria</taxon>
        <taxon>Pseudomonadati</taxon>
        <taxon>Pseudomonadota</taxon>
        <taxon>Gammaproteobacteria</taxon>
        <taxon>Enterobacterales</taxon>
        <taxon>Enterobacteriaceae</taxon>
        <taxon>Salmonella</taxon>
    </lineage>
</organism>
<sequence>MRILSFYTTKTFKLIMEFENSDYRILDFKKVDGITKDLNIDLFRSAKLEEDTGNIRWENGINFDPACLYEASDDLDEVVKRQKKRVKPRKVTRLPDNYKSKITIENEKLIKLIRGD</sequence>
<name>A0A740TTF0_SALTM</name>
<reference evidence="1" key="1">
    <citation type="journal article" date="2018" name="Genome Biol.">
        <title>SKESA: strategic k-mer extension for scrupulous assemblies.</title>
        <authorList>
            <person name="Souvorov A."/>
            <person name="Agarwala R."/>
            <person name="Lipman D.J."/>
        </authorList>
    </citation>
    <scope>NUCLEOTIDE SEQUENCE</scope>
    <source>
        <strain evidence="1">N26921</strain>
    </source>
</reference>
<proteinExistence type="predicted"/>
<dbReference type="EMBL" id="DAATVL010000075">
    <property type="protein sequence ID" value="HAF0292580.1"/>
    <property type="molecule type" value="Genomic_DNA"/>
</dbReference>
<protein>
    <submittedName>
        <fullName evidence="1">DUF2442 domain-containing protein</fullName>
    </submittedName>
</protein>
<accession>A0A740TTF0</accession>